<evidence type="ECO:0000256" key="1">
    <source>
        <dbReference type="ARBA" id="ARBA00022837"/>
    </source>
</evidence>
<dbReference type="Proteomes" id="UP000030640">
    <property type="component" value="Unassembled WGS sequence"/>
</dbReference>
<dbReference type="PROSITE" id="PS50222">
    <property type="entry name" value="EF_HAND_2"/>
    <property type="match status" value="1"/>
</dbReference>
<sequence length="124" mass="14342">MRLPSLKLIFIPVLFATFWNKLKSQKNKATQPLNEMPTNMSEEEKEEIYEEFVEYDLNRDGLIDAEEIISVLKNMKKPDFIKFFTRVDSDSSGTSKTAGVMFYVYGNVCLLQKCAPALSYKHLM</sequence>
<keyword evidence="5" id="KW-1185">Reference proteome</keyword>
<dbReference type="InterPro" id="IPR011992">
    <property type="entry name" value="EF-hand-dom_pair"/>
</dbReference>
<protein>
    <recommendedName>
        <fullName evidence="3">EF-hand domain-containing protein</fullName>
    </recommendedName>
</protein>
<feature type="domain" description="EF-hand" evidence="3">
    <location>
        <begin position="43"/>
        <end position="78"/>
    </location>
</feature>
<dbReference type="GO" id="GO:0005509">
    <property type="term" value="F:calcium ion binding"/>
    <property type="evidence" value="ECO:0007669"/>
    <property type="project" value="InterPro"/>
</dbReference>
<dbReference type="EMBL" id="KI965470">
    <property type="protein sequence ID" value="EUD66709.1"/>
    <property type="molecule type" value="Genomic_DNA"/>
</dbReference>
<accession>W7ACA2</accession>
<gene>
    <name evidence="4" type="ORF">C922_03034</name>
</gene>
<evidence type="ECO:0000313" key="5">
    <source>
        <dbReference type="Proteomes" id="UP000030640"/>
    </source>
</evidence>
<name>W7ACA2_9APIC</name>
<dbReference type="GeneID" id="20038308"/>
<feature type="chain" id="PRO_5004888139" description="EF-hand domain-containing protein" evidence="2">
    <location>
        <begin position="25"/>
        <end position="124"/>
    </location>
</feature>
<evidence type="ECO:0000313" key="4">
    <source>
        <dbReference type="EMBL" id="EUD66709.1"/>
    </source>
</evidence>
<dbReference type="SUPFAM" id="SSF47473">
    <property type="entry name" value="EF-hand"/>
    <property type="match status" value="1"/>
</dbReference>
<dbReference type="RefSeq" id="XP_008816850.1">
    <property type="nucleotide sequence ID" value="XM_008818628.1"/>
</dbReference>
<keyword evidence="1" id="KW-0106">Calcium</keyword>
<proteinExistence type="predicted"/>
<dbReference type="InterPro" id="IPR002048">
    <property type="entry name" value="EF_hand_dom"/>
</dbReference>
<dbReference type="AlphaFoldDB" id="W7ACA2"/>
<evidence type="ECO:0000256" key="2">
    <source>
        <dbReference type="SAM" id="SignalP"/>
    </source>
</evidence>
<organism evidence="4 5">
    <name type="scientific">Plasmodium inui San Antonio 1</name>
    <dbReference type="NCBI Taxonomy" id="1237626"/>
    <lineage>
        <taxon>Eukaryota</taxon>
        <taxon>Sar</taxon>
        <taxon>Alveolata</taxon>
        <taxon>Apicomplexa</taxon>
        <taxon>Aconoidasida</taxon>
        <taxon>Haemosporida</taxon>
        <taxon>Plasmodiidae</taxon>
        <taxon>Plasmodium</taxon>
        <taxon>Plasmodium (Plasmodium)</taxon>
    </lineage>
</organism>
<keyword evidence="2" id="KW-0732">Signal</keyword>
<dbReference type="VEuPathDB" id="PlasmoDB:C922_03034"/>
<dbReference type="InterPro" id="IPR018247">
    <property type="entry name" value="EF_Hand_1_Ca_BS"/>
</dbReference>
<reference evidence="4 5" key="1">
    <citation type="submission" date="2013-02" db="EMBL/GenBank/DDBJ databases">
        <title>The Genome Sequence of Plasmodium inui San Antonio 1.</title>
        <authorList>
            <consortium name="The Broad Institute Genome Sequencing Platform"/>
            <consortium name="The Broad Institute Genome Sequencing Center for Infectious Disease"/>
            <person name="Neafsey D."/>
            <person name="Cheeseman I."/>
            <person name="Volkman S."/>
            <person name="Adams J."/>
            <person name="Walker B."/>
            <person name="Young S.K."/>
            <person name="Zeng Q."/>
            <person name="Gargeya S."/>
            <person name="Fitzgerald M."/>
            <person name="Haas B."/>
            <person name="Abouelleil A."/>
            <person name="Alvarado L."/>
            <person name="Arachchi H.M."/>
            <person name="Berlin A.M."/>
            <person name="Chapman S.B."/>
            <person name="Dewar J."/>
            <person name="Goldberg J."/>
            <person name="Griggs A."/>
            <person name="Gujja S."/>
            <person name="Hansen M."/>
            <person name="Howarth C."/>
            <person name="Imamovic A."/>
            <person name="Larimer J."/>
            <person name="McCowan C."/>
            <person name="Murphy C."/>
            <person name="Neiman D."/>
            <person name="Pearson M."/>
            <person name="Priest M."/>
            <person name="Roberts A."/>
            <person name="Saif S."/>
            <person name="Shea T."/>
            <person name="Sisk P."/>
            <person name="Sykes S."/>
            <person name="Wortman J."/>
            <person name="Nusbaum C."/>
            <person name="Birren B."/>
        </authorList>
    </citation>
    <scope>NUCLEOTIDE SEQUENCE [LARGE SCALE GENOMIC DNA]</scope>
    <source>
        <strain evidence="4 5">San Antonio 1</strain>
    </source>
</reference>
<evidence type="ECO:0000259" key="3">
    <source>
        <dbReference type="PROSITE" id="PS50222"/>
    </source>
</evidence>
<dbReference type="PROSITE" id="PS00018">
    <property type="entry name" value="EF_HAND_1"/>
    <property type="match status" value="1"/>
</dbReference>
<dbReference type="Gene3D" id="1.10.238.10">
    <property type="entry name" value="EF-hand"/>
    <property type="match status" value="1"/>
</dbReference>
<dbReference type="OrthoDB" id="10263155at2759"/>
<feature type="signal peptide" evidence="2">
    <location>
        <begin position="1"/>
        <end position="24"/>
    </location>
</feature>